<dbReference type="EMBL" id="KZ350114">
    <property type="protein sequence ID" value="PIO64213.1"/>
    <property type="molecule type" value="Genomic_DNA"/>
</dbReference>
<dbReference type="SMART" id="SM00232">
    <property type="entry name" value="JAB_MPN"/>
    <property type="match status" value="1"/>
</dbReference>
<evidence type="ECO:0000256" key="13">
    <source>
        <dbReference type="SAM" id="MobiDB-lite"/>
    </source>
</evidence>
<evidence type="ECO:0000256" key="7">
    <source>
        <dbReference type="ARBA" id="ARBA00022723"/>
    </source>
</evidence>
<keyword evidence="5" id="KW-0963">Cytoplasm</keyword>
<keyword evidence="10" id="KW-0862">Zinc</keyword>
<evidence type="ECO:0000256" key="2">
    <source>
        <dbReference type="ARBA" id="ARBA00004496"/>
    </source>
</evidence>
<evidence type="ECO:0000256" key="5">
    <source>
        <dbReference type="ARBA" id="ARBA00022490"/>
    </source>
</evidence>
<keyword evidence="8" id="KW-0736">Signalosome</keyword>
<dbReference type="GO" id="GO:0046872">
    <property type="term" value="F:metal ion binding"/>
    <property type="evidence" value="ECO:0007669"/>
    <property type="project" value="UniProtKB-KW"/>
</dbReference>
<feature type="compositionally biased region" description="Polar residues" evidence="13">
    <location>
        <begin position="8"/>
        <end position="18"/>
    </location>
</feature>
<evidence type="ECO:0000256" key="11">
    <source>
        <dbReference type="ARBA" id="ARBA00023049"/>
    </source>
</evidence>
<dbReference type="OrthoDB" id="10266268at2759"/>
<keyword evidence="6" id="KW-0645">Protease</keyword>
<evidence type="ECO:0000256" key="8">
    <source>
        <dbReference type="ARBA" id="ARBA00022790"/>
    </source>
</evidence>
<evidence type="ECO:0000256" key="1">
    <source>
        <dbReference type="ARBA" id="ARBA00004123"/>
    </source>
</evidence>
<dbReference type="AlphaFoldDB" id="A0A2G9U1V4"/>
<reference evidence="15 16" key="1">
    <citation type="submission" date="2015-09" db="EMBL/GenBank/DDBJ databases">
        <title>Draft genome of the parasitic nematode Teladorsagia circumcincta isolate WARC Sus (inbred).</title>
        <authorList>
            <person name="Mitreva M."/>
        </authorList>
    </citation>
    <scope>NUCLEOTIDE SEQUENCE [LARGE SCALE GENOMIC DNA]</scope>
    <source>
        <strain evidence="15 16">S</strain>
    </source>
</reference>
<organism evidence="15 16">
    <name type="scientific">Teladorsagia circumcincta</name>
    <name type="common">Brown stomach worm</name>
    <name type="synonym">Ostertagia circumcincta</name>
    <dbReference type="NCBI Taxonomy" id="45464"/>
    <lineage>
        <taxon>Eukaryota</taxon>
        <taxon>Metazoa</taxon>
        <taxon>Ecdysozoa</taxon>
        <taxon>Nematoda</taxon>
        <taxon>Chromadorea</taxon>
        <taxon>Rhabditida</taxon>
        <taxon>Rhabditina</taxon>
        <taxon>Rhabditomorpha</taxon>
        <taxon>Strongyloidea</taxon>
        <taxon>Trichostrongylidae</taxon>
        <taxon>Teladorsagia</taxon>
    </lineage>
</organism>
<dbReference type="GO" id="GO:0006508">
    <property type="term" value="P:proteolysis"/>
    <property type="evidence" value="ECO:0007669"/>
    <property type="project" value="UniProtKB-KW"/>
</dbReference>
<name>A0A2G9U1V4_TELCI</name>
<protein>
    <recommendedName>
        <fullName evidence="4">COP9 signalosome complex subunit 5</fullName>
    </recommendedName>
</protein>
<evidence type="ECO:0000256" key="10">
    <source>
        <dbReference type="ARBA" id="ARBA00022833"/>
    </source>
</evidence>
<dbReference type="CDD" id="cd08069">
    <property type="entry name" value="MPN_RPN11_CSN5"/>
    <property type="match status" value="1"/>
</dbReference>
<evidence type="ECO:0000256" key="9">
    <source>
        <dbReference type="ARBA" id="ARBA00022801"/>
    </source>
</evidence>
<dbReference type="Proteomes" id="UP000230423">
    <property type="component" value="Unassembled WGS sequence"/>
</dbReference>
<feature type="region of interest" description="Disordered" evidence="13">
    <location>
        <begin position="1"/>
        <end position="23"/>
    </location>
</feature>
<keyword evidence="16" id="KW-1185">Reference proteome</keyword>
<comment type="similarity">
    <text evidence="3">Belongs to the peptidase M67A family. CSN5 subfamily.</text>
</comment>
<evidence type="ECO:0000256" key="3">
    <source>
        <dbReference type="ARBA" id="ARBA00006008"/>
    </source>
</evidence>
<dbReference type="Pfam" id="PF18323">
    <property type="entry name" value="CSN5_C"/>
    <property type="match status" value="1"/>
</dbReference>
<evidence type="ECO:0000313" key="16">
    <source>
        <dbReference type="Proteomes" id="UP000230423"/>
    </source>
</evidence>
<dbReference type="PANTHER" id="PTHR10410">
    <property type="entry name" value="EUKARYOTIC TRANSLATION INITIATION FACTOR 3 -RELATED"/>
    <property type="match status" value="1"/>
</dbReference>
<gene>
    <name evidence="15" type="ORF">TELCIR_14167</name>
</gene>
<keyword evidence="9" id="KW-0378">Hydrolase</keyword>
<sequence>MSEKMEEQQASAPTASGSKSEESVALRNWQLANGVTVMDSAYEYDEVEQNEMRSAKPWQKDPHYFKEVMGLMQGRVDGNAFIIMDTFALPVEGTETRVNAQAQAYEYMSVYTDLCEVEGKKEKSLNQQFQEPWIAIVVDPLRTMSAGKVDIGAFRTYPQGYQPPVEEGPSEYQSIPLSKIEDFGVHCKQYYSLDVTFFKSELDSHILSALWNTYWLNTLSSSPLLTNAGYINNQIGDLSMKLRQVEKKWARCERANDVIEQLDKKYGIKWRSSKGVKQTEDDETRLAEERFSYERNAKASTGVVQRNISKSAYIQYERGQAESVAVPGCCPGWPTAVGRRG</sequence>
<keyword evidence="12" id="KW-0539">Nucleus</keyword>
<evidence type="ECO:0000256" key="12">
    <source>
        <dbReference type="ARBA" id="ARBA00023242"/>
    </source>
</evidence>
<evidence type="ECO:0000313" key="15">
    <source>
        <dbReference type="EMBL" id="PIO64213.1"/>
    </source>
</evidence>
<dbReference type="GO" id="GO:0005737">
    <property type="term" value="C:cytoplasm"/>
    <property type="evidence" value="ECO:0007669"/>
    <property type="project" value="UniProtKB-SubCell"/>
</dbReference>
<proteinExistence type="inferred from homology"/>
<keyword evidence="11" id="KW-0482">Metalloprotease</keyword>
<dbReference type="InterPro" id="IPR000555">
    <property type="entry name" value="JAMM/MPN+_dom"/>
</dbReference>
<feature type="domain" description="JAB1/MPN/MOV34 metalloenzyme" evidence="14">
    <location>
        <begin position="40"/>
        <end position="159"/>
    </location>
</feature>
<evidence type="ECO:0000256" key="4">
    <source>
        <dbReference type="ARBA" id="ARBA00014880"/>
    </source>
</evidence>
<evidence type="ECO:0000256" key="6">
    <source>
        <dbReference type="ARBA" id="ARBA00022670"/>
    </source>
</evidence>
<dbReference type="InterPro" id="IPR040961">
    <property type="entry name" value="CSN5_C"/>
</dbReference>
<comment type="subcellular location">
    <subcellularLocation>
        <location evidence="2">Cytoplasm</location>
    </subcellularLocation>
    <subcellularLocation>
        <location evidence="1">Nucleus</location>
    </subcellularLocation>
</comment>
<keyword evidence="7" id="KW-0479">Metal-binding</keyword>
<dbReference type="Pfam" id="PF01398">
    <property type="entry name" value="JAB"/>
    <property type="match status" value="1"/>
</dbReference>
<dbReference type="GO" id="GO:0008237">
    <property type="term" value="F:metallopeptidase activity"/>
    <property type="evidence" value="ECO:0007669"/>
    <property type="project" value="UniProtKB-KW"/>
</dbReference>
<dbReference type="GO" id="GO:0008180">
    <property type="term" value="C:COP9 signalosome"/>
    <property type="evidence" value="ECO:0007669"/>
    <property type="project" value="UniProtKB-KW"/>
</dbReference>
<evidence type="ECO:0000259" key="14">
    <source>
        <dbReference type="SMART" id="SM00232"/>
    </source>
</evidence>
<dbReference type="FunFam" id="3.40.140.10:FF:000203">
    <property type="entry name" value="COP9 signalosome complex subunit 5"/>
    <property type="match status" value="1"/>
</dbReference>
<dbReference type="InterPro" id="IPR050242">
    <property type="entry name" value="JAMM_MPN+_peptidase_M67A"/>
</dbReference>
<dbReference type="Gene3D" id="3.40.140.10">
    <property type="entry name" value="Cytidine Deaminase, domain 2"/>
    <property type="match status" value="2"/>
</dbReference>
<accession>A0A2G9U1V4</accession>